<dbReference type="AlphaFoldDB" id="A0A1Y5PZ39"/>
<dbReference type="EMBL" id="FLTS01000001">
    <property type="protein sequence ID" value="SBV35259.1"/>
    <property type="molecule type" value="Genomic_DNA"/>
</dbReference>
<accession>A0A1Y5PZ39</accession>
<gene>
    <name evidence="1" type="ORF">STPYR_10189</name>
</gene>
<proteinExistence type="predicted"/>
<evidence type="ECO:0000313" key="1">
    <source>
        <dbReference type="EMBL" id="SBV35259.1"/>
    </source>
</evidence>
<protein>
    <submittedName>
        <fullName evidence="1">Uncharacterized protein</fullName>
    </submittedName>
</protein>
<reference evidence="1" key="1">
    <citation type="submission" date="2016-03" db="EMBL/GenBank/DDBJ databases">
        <authorList>
            <person name="Ploux O."/>
        </authorList>
    </citation>
    <scope>NUCLEOTIDE SEQUENCE</scope>
    <source>
        <strain evidence="1">UC10</strain>
    </source>
</reference>
<organism evidence="1">
    <name type="scientific">uncultured Stenotrophomonas sp</name>
    <dbReference type="NCBI Taxonomy" id="165438"/>
    <lineage>
        <taxon>Bacteria</taxon>
        <taxon>Pseudomonadati</taxon>
        <taxon>Pseudomonadota</taxon>
        <taxon>Gammaproteobacteria</taxon>
        <taxon>Lysobacterales</taxon>
        <taxon>Lysobacteraceae</taxon>
        <taxon>Stenotrophomonas</taxon>
        <taxon>environmental samples</taxon>
    </lineage>
</organism>
<name>A0A1Y5PZ39_9GAMM</name>
<sequence>MPHVIEWHADKVRRSVQSLADSVAKTLLRPAL</sequence>